<dbReference type="RefSeq" id="WP_246711974.1">
    <property type="nucleotide sequence ID" value="NZ_JACGXN010000017.1"/>
</dbReference>
<evidence type="ECO:0000256" key="1">
    <source>
        <dbReference type="ARBA" id="ARBA00022801"/>
    </source>
</evidence>
<dbReference type="InterPro" id="IPR000639">
    <property type="entry name" value="Epox_hydrolase-like"/>
</dbReference>
<proteinExistence type="predicted"/>
<dbReference type="GO" id="GO:0016787">
    <property type="term" value="F:hydrolase activity"/>
    <property type="evidence" value="ECO:0007669"/>
    <property type="project" value="UniProtKB-KW"/>
</dbReference>
<dbReference type="PANTHER" id="PTHR43329">
    <property type="entry name" value="EPOXIDE HYDROLASE"/>
    <property type="match status" value="1"/>
</dbReference>
<dbReference type="SUPFAM" id="SSF53474">
    <property type="entry name" value="alpha/beta-Hydrolases"/>
    <property type="match status" value="1"/>
</dbReference>
<organism evidence="3 4">
    <name type="scientific">Phyllobacterium myrsinacearum</name>
    <dbReference type="NCBI Taxonomy" id="28101"/>
    <lineage>
        <taxon>Bacteria</taxon>
        <taxon>Pseudomonadati</taxon>
        <taxon>Pseudomonadota</taxon>
        <taxon>Alphaproteobacteria</taxon>
        <taxon>Hyphomicrobiales</taxon>
        <taxon>Phyllobacteriaceae</taxon>
        <taxon>Phyllobacterium</taxon>
    </lineage>
</organism>
<dbReference type="Pfam" id="PF00561">
    <property type="entry name" value="Abhydrolase_1"/>
    <property type="match status" value="1"/>
</dbReference>
<dbReference type="Proteomes" id="UP000549052">
    <property type="component" value="Unassembled WGS sequence"/>
</dbReference>
<evidence type="ECO:0000313" key="3">
    <source>
        <dbReference type="EMBL" id="MBA8881828.1"/>
    </source>
</evidence>
<gene>
    <name evidence="3" type="ORF">FHW16_005575</name>
</gene>
<keyword evidence="1" id="KW-0378">Hydrolase</keyword>
<keyword evidence="4" id="KW-1185">Reference proteome</keyword>
<name>A0A839EUH2_9HYPH</name>
<sequence>MTASRQSMDCAIGPTLDRCAVLLGMGAEASLSGTAWGAPPPPLSSRTVSTDRHTTHYLESGAADGPLIVFVHGFPSTSLIWRAQMEAFAEDGWRCIAPDMRGYGGSSAPSARDAYTMKEIVKDMAELHDHLGGKPAVWVGHDWGSIVVGSLAAHETKRCRGVVLTSWAYFPQGNSLDTLVSLVDREIYPADEYPDGQWDYARYYNTHFDQAVADLDADKAAYLASAYRSGSPASVGMVSPMAKVTRNGGRFGAAHRAPPTQPDPALWPVADFEALVKSFDAHGFRPPCSWYVNDKANIAYALEAPDEGRLSMPVLFVNGDYDQICSILGNRQGDPMRAACSDLSFVSLPSGHWLPLERKAEHIRAIRDWRDRKNL</sequence>
<dbReference type="InterPro" id="IPR029058">
    <property type="entry name" value="AB_hydrolase_fold"/>
</dbReference>
<dbReference type="AlphaFoldDB" id="A0A839EUH2"/>
<dbReference type="Gene3D" id="3.40.50.1820">
    <property type="entry name" value="alpha/beta hydrolase"/>
    <property type="match status" value="1"/>
</dbReference>
<reference evidence="3 4" key="1">
    <citation type="submission" date="2020-07" db="EMBL/GenBank/DDBJ databases">
        <title>Genomic Encyclopedia of Type Strains, Phase IV (KMG-V): Genome sequencing to study the core and pangenomes of soil and plant-associated prokaryotes.</title>
        <authorList>
            <person name="Whitman W."/>
        </authorList>
    </citation>
    <scope>NUCLEOTIDE SEQUENCE [LARGE SCALE GENOMIC DNA]</scope>
    <source>
        <strain evidence="3 4">AN3</strain>
    </source>
</reference>
<feature type="domain" description="AB hydrolase-1" evidence="2">
    <location>
        <begin position="66"/>
        <end position="357"/>
    </location>
</feature>
<dbReference type="PRINTS" id="PR00412">
    <property type="entry name" value="EPOXHYDRLASE"/>
</dbReference>
<evidence type="ECO:0000259" key="2">
    <source>
        <dbReference type="Pfam" id="PF00561"/>
    </source>
</evidence>
<accession>A0A839EUH2</accession>
<dbReference type="InterPro" id="IPR000073">
    <property type="entry name" value="AB_hydrolase_1"/>
</dbReference>
<evidence type="ECO:0000313" key="4">
    <source>
        <dbReference type="Proteomes" id="UP000549052"/>
    </source>
</evidence>
<comment type="caution">
    <text evidence="3">The sequence shown here is derived from an EMBL/GenBank/DDBJ whole genome shotgun (WGS) entry which is preliminary data.</text>
</comment>
<dbReference type="EMBL" id="JACGXN010000017">
    <property type="protein sequence ID" value="MBA8881828.1"/>
    <property type="molecule type" value="Genomic_DNA"/>
</dbReference>
<protein>
    <submittedName>
        <fullName evidence="3">Pimeloyl-ACP methyl ester carboxylesterase</fullName>
    </submittedName>
</protein>